<dbReference type="Proteomes" id="UP000244005">
    <property type="component" value="Unassembled WGS sequence"/>
</dbReference>
<evidence type="ECO:0000256" key="1">
    <source>
        <dbReference type="SAM" id="MobiDB-lite"/>
    </source>
</evidence>
<organism evidence="2 3">
    <name type="scientific">Marchantia polymorpha</name>
    <name type="common">Common liverwort</name>
    <name type="synonym">Marchantia aquatica</name>
    <dbReference type="NCBI Taxonomy" id="3197"/>
    <lineage>
        <taxon>Eukaryota</taxon>
        <taxon>Viridiplantae</taxon>
        <taxon>Streptophyta</taxon>
        <taxon>Embryophyta</taxon>
        <taxon>Marchantiophyta</taxon>
        <taxon>Marchantiopsida</taxon>
        <taxon>Marchantiidae</taxon>
        <taxon>Marchantiales</taxon>
        <taxon>Marchantiaceae</taxon>
        <taxon>Marchantia</taxon>
    </lineage>
</organism>
<feature type="region of interest" description="Disordered" evidence="1">
    <location>
        <begin position="1"/>
        <end position="22"/>
    </location>
</feature>
<gene>
    <name evidence="2" type="ORF">MARPO_0014s0072</name>
</gene>
<dbReference type="EMBL" id="KZ772686">
    <property type="protein sequence ID" value="PTQ45535.1"/>
    <property type="molecule type" value="Genomic_DNA"/>
</dbReference>
<evidence type="ECO:0000313" key="2">
    <source>
        <dbReference type="EMBL" id="PTQ45535.1"/>
    </source>
</evidence>
<sequence>MPGDPTSEQDIPGSVGQCAQREKVKWSEFPDENRSYHTAPWLALRPDLLGSARFRKLVLFVIDVSSFQTCSLSLGRLTKLVTRHKRLIRDDIFQLELRTVRKPWQA</sequence>
<accession>A0A2R6XHF5</accession>
<protein>
    <submittedName>
        <fullName evidence="2">Uncharacterized protein</fullName>
    </submittedName>
</protein>
<reference evidence="3" key="1">
    <citation type="journal article" date="2017" name="Cell">
        <title>Insights into land plant evolution garnered from the Marchantia polymorpha genome.</title>
        <authorList>
            <person name="Bowman J.L."/>
            <person name="Kohchi T."/>
            <person name="Yamato K.T."/>
            <person name="Jenkins J."/>
            <person name="Shu S."/>
            <person name="Ishizaki K."/>
            <person name="Yamaoka S."/>
            <person name="Nishihama R."/>
            <person name="Nakamura Y."/>
            <person name="Berger F."/>
            <person name="Adam C."/>
            <person name="Aki S.S."/>
            <person name="Althoff F."/>
            <person name="Araki T."/>
            <person name="Arteaga-Vazquez M.A."/>
            <person name="Balasubrmanian S."/>
            <person name="Barry K."/>
            <person name="Bauer D."/>
            <person name="Boehm C.R."/>
            <person name="Briginshaw L."/>
            <person name="Caballero-Perez J."/>
            <person name="Catarino B."/>
            <person name="Chen F."/>
            <person name="Chiyoda S."/>
            <person name="Chovatia M."/>
            <person name="Davies K.M."/>
            <person name="Delmans M."/>
            <person name="Demura T."/>
            <person name="Dierschke T."/>
            <person name="Dolan L."/>
            <person name="Dorantes-Acosta A.E."/>
            <person name="Eklund D.M."/>
            <person name="Florent S.N."/>
            <person name="Flores-Sandoval E."/>
            <person name="Fujiyama A."/>
            <person name="Fukuzawa H."/>
            <person name="Galik B."/>
            <person name="Grimanelli D."/>
            <person name="Grimwood J."/>
            <person name="Grossniklaus U."/>
            <person name="Hamada T."/>
            <person name="Haseloff J."/>
            <person name="Hetherington A.J."/>
            <person name="Higo A."/>
            <person name="Hirakawa Y."/>
            <person name="Hundley H.N."/>
            <person name="Ikeda Y."/>
            <person name="Inoue K."/>
            <person name="Inoue S.I."/>
            <person name="Ishida S."/>
            <person name="Jia Q."/>
            <person name="Kakita M."/>
            <person name="Kanazawa T."/>
            <person name="Kawai Y."/>
            <person name="Kawashima T."/>
            <person name="Kennedy M."/>
            <person name="Kinose K."/>
            <person name="Kinoshita T."/>
            <person name="Kohara Y."/>
            <person name="Koide E."/>
            <person name="Komatsu K."/>
            <person name="Kopischke S."/>
            <person name="Kubo M."/>
            <person name="Kyozuka J."/>
            <person name="Lagercrantz U."/>
            <person name="Lin S.S."/>
            <person name="Lindquist E."/>
            <person name="Lipzen A.M."/>
            <person name="Lu C.W."/>
            <person name="De Luna E."/>
            <person name="Martienssen R.A."/>
            <person name="Minamino N."/>
            <person name="Mizutani M."/>
            <person name="Mizutani M."/>
            <person name="Mochizuki N."/>
            <person name="Monte I."/>
            <person name="Mosher R."/>
            <person name="Nagasaki H."/>
            <person name="Nakagami H."/>
            <person name="Naramoto S."/>
            <person name="Nishitani K."/>
            <person name="Ohtani M."/>
            <person name="Okamoto T."/>
            <person name="Okumura M."/>
            <person name="Phillips J."/>
            <person name="Pollak B."/>
            <person name="Reinders A."/>
            <person name="Rovekamp M."/>
            <person name="Sano R."/>
            <person name="Sawa S."/>
            <person name="Schmid M.W."/>
            <person name="Shirakawa M."/>
            <person name="Solano R."/>
            <person name="Spunde A."/>
            <person name="Suetsugu N."/>
            <person name="Sugano S."/>
            <person name="Sugiyama A."/>
            <person name="Sun R."/>
            <person name="Suzuki Y."/>
            <person name="Takenaka M."/>
            <person name="Takezawa D."/>
            <person name="Tomogane H."/>
            <person name="Tsuzuki M."/>
            <person name="Ueda T."/>
            <person name="Umeda M."/>
            <person name="Ward J.M."/>
            <person name="Watanabe Y."/>
            <person name="Yazaki K."/>
            <person name="Yokoyama R."/>
            <person name="Yoshitake Y."/>
            <person name="Yotsui I."/>
            <person name="Zachgo S."/>
            <person name="Schmutz J."/>
        </authorList>
    </citation>
    <scope>NUCLEOTIDE SEQUENCE [LARGE SCALE GENOMIC DNA]</scope>
    <source>
        <strain evidence="3">Tak-1</strain>
    </source>
</reference>
<dbReference type="AlphaFoldDB" id="A0A2R6XHF5"/>
<keyword evidence="3" id="KW-1185">Reference proteome</keyword>
<evidence type="ECO:0000313" key="3">
    <source>
        <dbReference type="Proteomes" id="UP000244005"/>
    </source>
</evidence>
<proteinExistence type="predicted"/>
<name>A0A2R6XHF5_MARPO</name>
<dbReference type="Gramene" id="Mp1g11540.1">
    <property type="protein sequence ID" value="Mp1g11540.1.cds1"/>
    <property type="gene ID" value="Mp1g11540"/>
</dbReference>